<accession>A0A914QZ99</accession>
<keyword evidence="4" id="KW-0012">Acyltransferase</keyword>
<dbReference type="Pfam" id="PF00198">
    <property type="entry name" value="2-oxoacid_dh"/>
    <property type="match status" value="1"/>
</dbReference>
<dbReference type="WBParaSite" id="PDA_v2.g9692.t1">
    <property type="protein sequence ID" value="PDA_v2.g9692.t1"/>
    <property type="gene ID" value="PDA_v2.g9692"/>
</dbReference>
<dbReference type="PROSITE" id="PS50968">
    <property type="entry name" value="BIOTINYL_LIPOYL"/>
    <property type="match status" value="1"/>
</dbReference>
<dbReference type="GO" id="GO:0045254">
    <property type="term" value="C:pyruvate dehydrogenase complex"/>
    <property type="evidence" value="ECO:0007669"/>
    <property type="project" value="InterPro"/>
</dbReference>
<evidence type="ECO:0000313" key="7">
    <source>
        <dbReference type="Proteomes" id="UP000887578"/>
    </source>
</evidence>
<comment type="similarity">
    <text evidence="1 4">Belongs to the 2-oxoacid dehydrogenase family.</text>
</comment>
<dbReference type="EC" id="2.3.1.-" evidence="4"/>
<keyword evidence="7" id="KW-1185">Reference proteome</keyword>
<dbReference type="PROSITE" id="PS51826">
    <property type="entry name" value="PSBD"/>
    <property type="match status" value="1"/>
</dbReference>
<dbReference type="PANTHER" id="PTHR23151:SF89">
    <property type="entry name" value="DIHYDROLIPOYLLYSINE-RESIDUE ACETYLTRANSFERASE COMPONENT OF PYRUVATE DEHYDROGENASE COMPLEX, MITOCHONDRIAL"/>
    <property type="match status" value="1"/>
</dbReference>
<proteinExistence type="inferred from homology"/>
<dbReference type="Pfam" id="PF02817">
    <property type="entry name" value="E3_binding"/>
    <property type="match status" value="1"/>
</dbReference>
<evidence type="ECO:0000259" key="6">
    <source>
        <dbReference type="PROSITE" id="PS51826"/>
    </source>
</evidence>
<feature type="domain" description="Peripheral subunit-binding (PSBD)" evidence="6">
    <location>
        <begin position="217"/>
        <end position="254"/>
    </location>
</feature>
<dbReference type="PANTHER" id="PTHR23151">
    <property type="entry name" value="DIHYDROLIPOAMIDE ACETYL/SUCCINYL-TRANSFERASE-RELATED"/>
    <property type="match status" value="1"/>
</dbReference>
<dbReference type="SUPFAM" id="SSF52777">
    <property type="entry name" value="CoA-dependent acyltransferases"/>
    <property type="match status" value="1"/>
</dbReference>
<dbReference type="Gene3D" id="4.10.320.10">
    <property type="entry name" value="E3-binding domain"/>
    <property type="match status" value="1"/>
</dbReference>
<dbReference type="CDD" id="cd06849">
    <property type="entry name" value="lipoyl_domain"/>
    <property type="match status" value="1"/>
</dbReference>
<keyword evidence="4" id="KW-0808">Transferase</keyword>
<dbReference type="GO" id="GO:0006086">
    <property type="term" value="P:pyruvate decarboxylation to acetyl-CoA"/>
    <property type="evidence" value="ECO:0007669"/>
    <property type="project" value="InterPro"/>
</dbReference>
<dbReference type="Proteomes" id="UP000887578">
    <property type="component" value="Unplaced"/>
</dbReference>
<dbReference type="SUPFAM" id="SSF51230">
    <property type="entry name" value="Single hybrid motif"/>
    <property type="match status" value="1"/>
</dbReference>
<dbReference type="InterPro" id="IPR045257">
    <property type="entry name" value="E2/Pdx1"/>
</dbReference>
<protein>
    <recommendedName>
        <fullName evidence="4">Dihydrolipoamide acetyltransferase component of pyruvate dehydrogenase complex</fullName>
        <ecNumber evidence="4">2.3.1.-</ecNumber>
    </recommendedName>
</protein>
<dbReference type="Gene3D" id="3.30.559.10">
    <property type="entry name" value="Chloramphenicol acetyltransferase-like domain"/>
    <property type="match status" value="1"/>
</dbReference>
<dbReference type="SUPFAM" id="SSF47005">
    <property type="entry name" value="Peripheral subunit-binding domain of 2-oxo acid dehydrogenase complex"/>
    <property type="match status" value="1"/>
</dbReference>
<dbReference type="AlphaFoldDB" id="A0A914QZ99"/>
<dbReference type="InterPro" id="IPR004167">
    <property type="entry name" value="PSBD"/>
</dbReference>
<dbReference type="InterPro" id="IPR000089">
    <property type="entry name" value="Biotin_lipoyl"/>
</dbReference>
<dbReference type="Pfam" id="PF00364">
    <property type="entry name" value="Biotin_lipoyl"/>
    <property type="match status" value="1"/>
</dbReference>
<evidence type="ECO:0000313" key="8">
    <source>
        <dbReference type="WBParaSite" id="PDA_v2.g9692.t1"/>
    </source>
</evidence>
<dbReference type="InterPro" id="IPR036625">
    <property type="entry name" value="E3-bd_dom_sf"/>
</dbReference>
<feature type="domain" description="Lipoyl-binding" evidence="5">
    <location>
        <begin position="87"/>
        <end position="163"/>
    </location>
</feature>
<dbReference type="GO" id="GO:0004742">
    <property type="term" value="F:dihydrolipoyllysine-residue acetyltransferase activity"/>
    <property type="evidence" value="ECO:0007669"/>
    <property type="project" value="TreeGrafter"/>
</dbReference>
<dbReference type="InterPro" id="IPR001078">
    <property type="entry name" value="2-oxoacid_DH_actylTfrase"/>
</dbReference>
<dbReference type="FunFam" id="2.40.50.100:FF:000010">
    <property type="entry name" value="Acetyltransferase component of pyruvate dehydrogenase complex"/>
    <property type="match status" value="1"/>
</dbReference>
<name>A0A914QZ99_9BILA</name>
<evidence type="ECO:0000259" key="5">
    <source>
        <dbReference type="PROSITE" id="PS50968"/>
    </source>
</evidence>
<dbReference type="InterPro" id="IPR003016">
    <property type="entry name" value="2-oxoA_DH_lipoyl-BS"/>
</dbReference>
<evidence type="ECO:0000256" key="1">
    <source>
        <dbReference type="ARBA" id="ARBA00007317"/>
    </source>
</evidence>
<evidence type="ECO:0000256" key="4">
    <source>
        <dbReference type="RuleBase" id="RU003423"/>
    </source>
</evidence>
<reference evidence="8" key="1">
    <citation type="submission" date="2022-11" db="UniProtKB">
        <authorList>
            <consortium name="WormBaseParasite"/>
        </authorList>
    </citation>
    <scope>IDENTIFICATION</scope>
</reference>
<evidence type="ECO:0000256" key="3">
    <source>
        <dbReference type="ARBA" id="ARBA00022946"/>
    </source>
</evidence>
<dbReference type="InterPro" id="IPR023213">
    <property type="entry name" value="CAT-like_dom_sf"/>
</dbReference>
<sequence>MPLKSYHRAKITPTIAAALALHAAAPLSSRDFHSSSHLITSFLGEGKQQQQQSPQHLLFSNVTKFQKLQSYRSNSSSSSNDSVLPSHIKVNLPALSPTMESGTIVSWQKKEGEKLEEGDLLCEIETDKATMGFETPEEGYLAKILILEGTKDISIGKLLCIIVSSKEDIAKFENYESEIPSEPAPPAVAGKTIIAPPKESLHSVAPQPADPIDIAVIASPFAKELAEKQGVDLHGVIGSGPDGKVLASDIISGGLKPQSHASSNVEGFVDLPISPLRQNLAKKLVETKFNIPHYYLTSEILLENVLLVKEKLNNLLEKTATKTGKKNSKSLQKLTVEDFVLKAAALACLKVPETNSFYMGTDIRQNQSVNISIAVNTGHGFVTPVIQNADTKGLVEINKEISDYSKRAISGEILPHEFENGTFTISSTKFFGNGEINNFSAILNPPQACNLAIGKSTKKLLPANDREITSITNLTVTLSCDHRVVDGAKGAEWLKNFKEYLENPQLMLF</sequence>
<dbReference type="InterPro" id="IPR011053">
    <property type="entry name" value="Single_hybrid_motif"/>
</dbReference>
<keyword evidence="3" id="KW-0809">Transit peptide</keyword>
<keyword evidence="2 4" id="KW-0450">Lipoyl</keyword>
<evidence type="ECO:0000256" key="2">
    <source>
        <dbReference type="ARBA" id="ARBA00022823"/>
    </source>
</evidence>
<dbReference type="PROSITE" id="PS00189">
    <property type="entry name" value="LIPOYL"/>
    <property type="match status" value="1"/>
</dbReference>
<comment type="cofactor">
    <cofactor evidence="4">
        <name>(R)-lipoate</name>
        <dbReference type="ChEBI" id="CHEBI:83088"/>
    </cofactor>
</comment>
<dbReference type="Gene3D" id="2.40.50.100">
    <property type="match status" value="1"/>
</dbReference>
<organism evidence="7 8">
    <name type="scientific">Panagrolaimus davidi</name>
    <dbReference type="NCBI Taxonomy" id="227884"/>
    <lineage>
        <taxon>Eukaryota</taxon>
        <taxon>Metazoa</taxon>
        <taxon>Ecdysozoa</taxon>
        <taxon>Nematoda</taxon>
        <taxon>Chromadorea</taxon>
        <taxon>Rhabditida</taxon>
        <taxon>Tylenchina</taxon>
        <taxon>Panagrolaimomorpha</taxon>
        <taxon>Panagrolaimoidea</taxon>
        <taxon>Panagrolaimidae</taxon>
        <taxon>Panagrolaimus</taxon>
    </lineage>
</organism>